<reference evidence="3 4" key="1">
    <citation type="submission" date="2019-02" db="EMBL/GenBank/DDBJ databases">
        <title>Deep-cultivation of Planctomycetes and their phenomic and genomic characterization uncovers novel biology.</title>
        <authorList>
            <person name="Wiegand S."/>
            <person name="Jogler M."/>
            <person name="Boedeker C."/>
            <person name="Pinto D."/>
            <person name="Vollmers J."/>
            <person name="Rivas-Marin E."/>
            <person name="Kohn T."/>
            <person name="Peeters S.H."/>
            <person name="Heuer A."/>
            <person name="Rast P."/>
            <person name="Oberbeckmann S."/>
            <person name="Bunk B."/>
            <person name="Jeske O."/>
            <person name="Meyerdierks A."/>
            <person name="Storesund J.E."/>
            <person name="Kallscheuer N."/>
            <person name="Luecker S."/>
            <person name="Lage O.M."/>
            <person name="Pohl T."/>
            <person name="Merkel B.J."/>
            <person name="Hornburger P."/>
            <person name="Mueller R.-W."/>
            <person name="Bruemmer F."/>
            <person name="Labrenz M."/>
            <person name="Spormann A.M."/>
            <person name="Op den Camp H."/>
            <person name="Overmann J."/>
            <person name="Amann R."/>
            <person name="Jetten M.S.M."/>
            <person name="Mascher T."/>
            <person name="Medema M.H."/>
            <person name="Devos D.P."/>
            <person name="Kaster A.-K."/>
            <person name="Ovreas L."/>
            <person name="Rohde M."/>
            <person name="Galperin M.Y."/>
            <person name="Jogler C."/>
        </authorList>
    </citation>
    <scope>NUCLEOTIDE SEQUENCE [LARGE SCALE GENOMIC DNA]</scope>
    <source>
        <strain evidence="3 4">EC9</strain>
    </source>
</reference>
<proteinExistence type="inferred from homology"/>
<name>A0A517LV35_9BACT</name>
<gene>
    <name evidence="3" type="ORF">EC9_06420</name>
</gene>
<evidence type="ECO:0000313" key="4">
    <source>
        <dbReference type="Proteomes" id="UP000319557"/>
    </source>
</evidence>
<dbReference type="AlphaFoldDB" id="A0A517LV35"/>
<dbReference type="Pfam" id="PF04909">
    <property type="entry name" value="Amidohydro_2"/>
    <property type="match status" value="1"/>
</dbReference>
<evidence type="ECO:0000259" key="2">
    <source>
        <dbReference type="Pfam" id="PF04909"/>
    </source>
</evidence>
<comment type="similarity">
    <text evidence="1">Belongs to the metallo-dependent hydrolases superfamily.</text>
</comment>
<feature type="domain" description="Amidohydrolase-related" evidence="2">
    <location>
        <begin position="47"/>
        <end position="320"/>
    </location>
</feature>
<dbReference type="InterPro" id="IPR006680">
    <property type="entry name" value="Amidohydro-rel"/>
</dbReference>
<dbReference type="PANTHER" id="PTHR43569:SF2">
    <property type="entry name" value="AMIDOHYDROLASE-RELATED DOMAIN-CONTAINING PROTEIN"/>
    <property type="match status" value="1"/>
</dbReference>
<keyword evidence="3" id="KW-0378">Hydrolase</keyword>
<accession>A0A517LV35</accession>
<keyword evidence="4" id="KW-1185">Reference proteome</keyword>
<dbReference type="InterPro" id="IPR032466">
    <property type="entry name" value="Metal_Hydrolase"/>
</dbReference>
<organism evidence="3 4">
    <name type="scientific">Rosistilla ulvae</name>
    <dbReference type="NCBI Taxonomy" id="1930277"/>
    <lineage>
        <taxon>Bacteria</taxon>
        <taxon>Pseudomonadati</taxon>
        <taxon>Planctomycetota</taxon>
        <taxon>Planctomycetia</taxon>
        <taxon>Pirellulales</taxon>
        <taxon>Pirellulaceae</taxon>
        <taxon>Rosistilla</taxon>
    </lineage>
</organism>
<evidence type="ECO:0000313" key="3">
    <source>
        <dbReference type="EMBL" id="QDS86480.1"/>
    </source>
</evidence>
<dbReference type="Gene3D" id="3.20.20.140">
    <property type="entry name" value="Metal-dependent hydrolases"/>
    <property type="match status" value="1"/>
</dbReference>
<dbReference type="InterPro" id="IPR052350">
    <property type="entry name" value="Metallo-dep_Lactonases"/>
</dbReference>
<dbReference type="GO" id="GO:0016787">
    <property type="term" value="F:hydrolase activity"/>
    <property type="evidence" value="ECO:0007669"/>
    <property type="project" value="UniProtKB-KW"/>
</dbReference>
<dbReference type="OrthoDB" id="5450317at2"/>
<dbReference type="RefSeq" id="WP_145342245.1">
    <property type="nucleotide sequence ID" value="NZ_CP036261.1"/>
</dbReference>
<dbReference type="Proteomes" id="UP000319557">
    <property type="component" value="Chromosome"/>
</dbReference>
<protein>
    <submittedName>
        <fullName evidence="3">Amidohydrolase</fullName>
    </submittedName>
</protein>
<dbReference type="KEGG" id="ruv:EC9_06420"/>
<evidence type="ECO:0000256" key="1">
    <source>
        <dbReference type="ARBA" id="ARBA00038310"/>
    </source>
</evidence>
<dbReference type="SUPFAM" id="SSF51556">
    <property type="entry name" value="Metallo-dependent hydrolases"/>
    <property type="match status" value="1"/>
</dbReference>
<dbReference type="PANTHER" id="PTHR43569">
    <property type="entry name" value="AMIDOHYDROLASE"/>
    <property type="match status" value="1"/>
</dbReference>
<sequence>MNPNSIESPKTSTISRRGCLQSGAVALTGLCLGTSDAAESDPPLEIIDCHTHFYDPSRPQGVPWPGPGPLYRTVLPKHLRELKQYRPVTGTVIVEASAWVEDNAWLLELAADDPFVLGIVGRIDPDQPDFDKHLARFSANPLFRGIRISVGLLKKQLEANDLAALKALADRGLALDVNGGPETPAVIAKLARRLPSLTIVQNHIGNVPVTADRPPQGWIDGIRAAADHDNVYCKISGLVESAAHHSKQPAPKDLEFYRPYLDFVWNAFGDSRVIYASNWPVSDRGATYEDLQRIAMQYAAEKGTAATANFCSLNSKQAYRWKERPGRG</sequence>
<dbReference type="EMBL" id="CP036261">
    <property type="protein sequence ID" value="QDS86480.1"/>
    <property type="molecule type" value="Genomic_DNA"/>
</dbReference>